<name>E5EPL6_9CAUD</name>
<dbReference type="KEGG" id="vg:9926516"/>
<protein>
    <submittedName>
        <fullName evidence="1">Conserved hypothetical phage protein</fullName>
    </submittedName>
</protein>
<evidence type="ECO:0000313" key="2">
    <source>
        <dbReference type="Proteomes" id="UP000008731"/>
    </source>
</evidence>
<dbReference type="Proteomes" id="UP000008731">
    <property type="component" value="Segment"/>
</dbReference>
<keyword evidence="2" id="KW-1185">Reference proteome</keyword>
<evidence type="ECO:0000313" key="1">
    <source>
        <dbReference type="EMBL" id="ADG59982.1"/>
    </source>
</evidence>
<dbReference type="EMBL" id="HM004124">
    <property type="protein sequence ID" value="ADG59982.1"/>
    <property type="molecule type" value="Genomic_DNA"/>
</dbReference>
<gene>
    <name evidence="1" type="ORF">Acj9p082</name>
</gene>
<accession>E5EPL6</accession>
<reference evidence="1 2" key="1">
    <citation type="journal article" date="2010" name="Virol. J.">
        <title>Genomes of the T4-related bacteriophages as windows on microbial genome evolution.</title>
        <authorList>
            <person name="Petrov V.M."/>
            <person name="Ratnayaka S."/>
            <person name="Nolan J.M."/>
            <person name="Miller E.S."/>
            <person name="Karam J.D."/>
        </authorList>
    </citation>
    <scope>NUCLEOTIDE SEQUENCE [LARGE SCALE GENOMIC DNA]</scope>
</reference>
<proteinExistence type="predicted"/>
<sequence length="222" mass="25214">MNILFLPCRSVPFDHLRIAGGLEAVQFNIVKNLSINNLITYVCFGDENFGPFADKMQFVDVDMPINGKFTTAHAHKVKRTLRALPNFEQYDAIIVMEGNKLTLDVFDEKGVMHKVRNIMATPLDPSVRGIVQTWNNAVNVHKKGGKNLVPTHTFKNLASSVYSKMNERIAAEVIDFDYWANTDIISENFIRQFLSNNNQLFLNLKDTFSKLSVSITRSENPM</sequence>
<organism evidence="1 2">
    <name type="scientific">Acinetobacter phage Acj9</name>
    <dbReference type="NCBI Taxonomy" id="760939"/>
    <lineage>
        <taxon>Viruses</taxon>
        <taxon>Duplodnaviria</taxon>
        <taxon>Heunggongvirae</taxon>
        <taxon>Uroviricota</taxon>
        <taxon>Caudoviricetes</taxon>
        <taxon>Pantevenvirales</taxon>
        <taxon>Straboviridae</taxon>
        <taxon>Twarogvirinae</taxon>
        <taxon>Acajnonavirus</taxon>
        <taxon>Acajnonavirus acj9</taxon>
    </lineage>
</organism>
<dbReference type="GeneID" id="9926516"/>
<dbReference type="RefSeq" id="YP_004010219.1">
    <property type="nucleotide sequence ID" value="NC_014663.1"/>
</dbReference>